<feature type="region of interest" description="Disordered" evidence="2">
    <location>
        <begin position="49"/>
        <end position="79"/>
    </location>
</feature>
<sequence>MASCDDGETKSSYFNNETGIKGIRKKKAKFTIYAEEDSVKKEINFDSKHFIKREPNSYRNLPGLPPQKHHSSRSDTEGASPLCTLDTDVLLWPVLGNKTKREARRYEHGMKKKKKKHKTTDETTTKKSYLEKKRQKCDKKVDHSKYSIPKYSSKKELETNEFKPSNSLKNPNDVQFYAKDAHQICCGKIVHLSSYCRFHRLEDDIQGSSVSSTSHFKGTQLKQNPGEVYQRTVIEQDLIKQESQTELSENLHELHPSDSGQLSFKKMGWNEMDRLKANTLVEDKHFITQRYFVSPDDMRYNYRNKEQQQKQSVKEPNCTINVTCDDPGICKRTVPFTDTKIPFPVSPQNCKKSEIVQASSAWKKLSEEERNKDLSTETWKKKETSIASSSGDFKPQETLYIGKQDRKKTDYAVCDKKMLHRKYSKSNKEKEKVITKKIKCKVNDVKVSMEANPKCPVSKEQPYNHNVITNSGVVRNMLESRTSQTKHTPTSSTQNNTHSVEQGSDNISHRKIGIKSVEKSKEKSIPPEGKMAVAGKYKAKNICGRCNKKIPCCEHVGVQCKQELPVKLCYRIADSKPIKEIELSQKISRLLPSSDFEHLKYGKYIRKETDPNGGASLLHMYWDEICHLSNSEMEDLAQEFLQESFKEDPPGVAHYVISIVHNSAYFIPDLLEYMTENYPQLVVKAGSLARHSDIETTTLSKYREQVHKTYNNGTFRAGPLHQISLVGTVHEEVGGYFPEFLQMLESCPFLRLTMPWGEMSSIQMESPQESNDGPILWIRPGEQLVPTADMTPKSSVKRKRSELQNLQYLPRSSEPREIMFEDRTKCHADQVGQGFDRFTTAAVGLLKAVHCGHEYSSNRITKDVVAFHAGDFSELVRKLHVDLHEPPVSQCVQWVEDAKLNQLRREGVRYARIQLRDNDIYFLPRNIIHQFRTVTAVTSIAWHVRLKPYHPNFQIENASKKNSVSSVETVGLISCKLEENKDSPKKHHHLAKAKRKSSVKPDELLKKRSLLKKKKTKNKLHTLLTFSNKNETEQEIHSTRVVETPVKKTINRESVIPVSSVCSTEKEKQTVNS</sequence>
<name>A0ABM1BDL4_LIMPO</name>
<protein>
    <submittedName>
        <fullName evidence="4">Uncharacterized protein LOC106464261</fullName>
    </submittedName>
</protein>
<feature type="region of interest" description="Disordered" evidence="2">
    <location>
        <begin position="102"/>
        <end position="136"/>
    </location>
</feature>
<dbReference type="Proteomes" id="UP000694941">
    <property type="component" value="Unplaced"/>
</dbReference>
<evidence type="ECO:0000313" key="4">
    <source>
        <dbReference type="RefSeq" id="XP_013779840.1"/>
    </source>
</evidence>
<feature type="compositionally biased region" description="Polar residues" evidence="2">
    <location>
        <begin position="480"/>
        <end position="506"/>
    </location>
</feature>
<feature type="compositionally biased region" description="Basic and acidic residues" evidence="2">
    <location>
        <begin position="516"/>
        <end position="525"/>
    </location>
</feature>
<reference evidence="4" key="1">
    <citation type="submission" date="2025-08" db="UniProtKB">
        <authorList>
            <consortium name="RefSeq"/>
        </authorList>
    </citation>
    <scope>IDENTIFICATION</scope>
    <source>
        <tissue evidence="4">Muscle</tissue>
    </source>
</reference>
<feature type="region of interest" description="Disordered" evidence="2">
    <location>
        <begin position="480"/>
        <end position="527"/>
    </location>
</feature>
<dbReference type="RefSeq" id="XP_013779840.1">
    <property type="nucleotide sequence ID" value="XM_013924386.2"/>
</dbReference>
<comment type="similarity">
    <text evidence="1">Belongs to the round spermatid basic protein 1 family.</text>
</comment>
<proteinExistence type="inferred from homology"/>
<organism evidence="3 4">
    <name type="scientific">Limulus polyphemus</name>
    <name type="common">Atlantic horseshoe crab</name>
    <dbReference type="NCBI Taxonomy" id="6850"/>
    <lineage>
        <taxon>Eukaryota</taxon>
        <taxon>Metazoa</taxon>
        <taxon>Ecdysozoa</taxon>
        <taxon>Arthropoda</taxon>
        <taxon>Chelicerata</taxon>
        <taxon>Merostomata</taxon>
        <taxon>Xiphosura</taxon>
        <taxon>Limulidae</taxon>
        <taxon>Limulus</taxon>
    </lineage>
</organism>
<evidence type="ECO:0000256" key="2">
    <source>
        <dbReference type="SAM" id="MobiDB-lite"/>
    </source>
</evidence>
<keyword evidence="3" id="KW-1185">Reference proteome</keyword>
<dbReference type="GeneID" id="106464261"/>
<dbReference type="InterPro" id="IPR026306">
    <property type="entry name" value="RSBN1/Dpy-2/CEP530"/>
</dbReference>
<evidence type="ECO:0000313" key="3">
    <source>
        <dbReference type="Proteomes" id="UP000694941"/>
    </source>
</evidence>
<evidence type="ECO:0000256" key="1">
    <source>
        <dbReference type="ARBA" id="ARBA00010560"/>
    </source>
</evidence>
<dbReference type="PANTHER" id="PTHR13354:SF11">
    <property type="entry name" value="LYSINE-SPECIFIC DEMETHYLASE 9"/>
    <property type="match status" value="1"/>
</dbReference>
<gene>
    <name evidence="4" type="primary">LOC106464261</name>
</gene>
<accession>A0ABM1BDL4</accession>
<feature type="compositionally biased region" description="Basic and acidic residues" evidence="2">
    <location>
        <begin position="119"/>
        <end position="136"/>
    </location>
</feature>
<dbReference type="PANTHER" id="PTHR13354">
    <property type="entry name" value="ROUND SPERMATID BASIC PROTEIN 1"/>
    <property type="match status" value="1"/>
</dbReference>